<name>A0A811Q3D3_9POAL</name>
<proteinExistence type="predicted"/>
<accession>A0A811Q3D3</accession>
<feature type="compositionally biased region" description="Polar residues" evidence="1">
    <location>
        <begin position="83"/>
        <end position="97"/>
    </location>
</feature>
<sequence>MGKRRPRAPPITIPPRWPPRAPPPLPVRPEPSPMVEIRRGASSVVSSWDTHEVRCDVSTASSSGAASWIHGAGFMVRRGQIHAGTTGSRCSSPTSTPAPHRRTSPIATTDLGRRPRGEDVVKRVQDRLRHTRGGSDEVGDAAELKEHEAAATVVLGSEVTEADVWEIADALQVADDRQPPWR</sequence>
<feature type="compositionally biased region" description="Pro residues" evidence="1">
    <location>
        <begin position="8"/>
        <end position="32"/>
    </location>
</feature>
<feature type="region of interest" description="Disordered" evidence="1">
    <location>
        <begin position="81"/>
        <end position="117"/>
    </location>
</feature>
<organism evidence="2 3">
    <name type="scientific">Miscanthus lutarioriparius</name>
    <dbReference type="NCBI Taxonomy" id="422564"/>
    <lineage>
        <taxon>Eukaryota</taxon>
        <taxon>Viridiplantae</taxon>
        <taxon>Streptophyta</taxon>
        <taxon>Embryophyta</taxon>
        <taxon>Tracheophyta</taxon>
        <taxon>Spermatophyta</taxon>
        <taxon>Magnoliopsida</taxon>
        <taxon>Liliopsida</taxon>
        <taxon>Poales</taxon>
        <taxon>Poaceae</taxon>
        <taxon>PACMAD clade</taxon>
        <taxon>Panicoideae</taxon>
        <taxon>Andropogonodae</taxon>
        <taxon>Andropogoneae</taxon>
        <taxon>Saccharinae</taxon>
        <taxon>Miscanthus</taxon>
    </lineage>
</organism>
<feature type="region of interest" description="Disordered" evidence="1">
    <location>
        <begin position="1"/>
        <end position="33"/>
    </location>
</feature>
<evidence type="ECO:0000256" key="1">
    <source>
        <dbReference type="SAM" id="MobiDB-lite"/>
    </source>
</evidence>
<comment type="caution">
    <text evidence="2">The sequence shown here is derived from an EMBL/GenBank/DDBJ whole genome shotgun (WGS) entry which is preliminary data.</text>
</comment>
<protein>
    <submittedName>
        <fullName evidence="2">Uncharacterized protein</fullName>
    </submittedName>
</protein>
<reference evidence="2" key="1">
    <citation type="submission" date="2020-10" db="EMBL/GenBank/DDBJ databases">
        <authorList>
            <person name="Han B."/>
            <person name="Lu T."/>
            <person name="Zhao Q."/>
            <person name="Huang X."/>
            <person name="Zhao Y."/>
        </authorList>
    </citation>
    <scope>NUCLEOTIDE SEQUENCE</scope>
</reference>
<evidence type="ECO:0000313" key="2">
    <source>
        <dbReference type="EMBL" id="CAD6252733.1"/>
    </source>
</evidence>
<evidence type="ECO:0000313" key="3">
    <source>
        <dbReference type="Proteomes" id="UP000604825"/>
    </source>
</evidence>
<dbReference type="Proteomes" id="UP000604825">
    <property type="component" value="Unassembled WGS sequence"/>
</dbReference>
<dbReference type="AlphaFoldDB" id="A0A811Q3D3"/>
<dbReference type="EMBL" id="CAJGYO010000009">
    <property type="protein sequence ID" value="CAD6252733.1"/>
    <property type="molecule type" value="Genomic_DNA"/>
</dbReference>
<gene>
    <name evidence="2" type="ORF">NCGR_LOCUS36380</name>
</gene>
<keyword evidence="3" id="KW-1185">Reference proteome</keyword>